<dbReference type="Pfam" id="PF00890">
    <property type="entry name" value="FAD_binding_2"/>
    <property type="match status" value="2"/>
</dbReference>
<keyword evidence="2" id="KW-0285">Flavoprotein</keyword>
<dbReference type="InterPro" id="IPR050315">
    <property type="entry name" value="FAD-oxidoreductase_2"/>
</dbReference>
<dbReference type="RefSeq" id="WP_369745529.1">
    <property type="nucleotide sequence ID" value="NZ_CP165735.1"/>
</dbReference>
<dbReference type="AlphaFoldDB" id="A0AB39YNM3"/>
<evidence type="ECO:0000313" key="6">
    <source>
        <dbReference type="EMBL" id="XDV71473.1"/>
    </source>
</evidence>
<keyword evidence="4" id="KW-0560">Oxidoreductase</keyword>
<dbReference type="PANTHER" id="PTHR43400">
    <property type="entry name" value="FUMARATE REDUCTASE"/>
    <property type="match status" value="1"/>
</dbReference>
<dbReference type="InterPro" id="IPR027477">
    <property type="entry name" value="Succ_DH/fumarate_Rdtase_cat_sf"/>
</dbReference>
<dbReference type="SUPFAM" id="SSF56425">
    <property type="entry name" value="Succinate dehydrogenase/fumarate reductase flavoprotein, catalytic domain"/>
    <property type="match status" value="1"/>
</dbReference>
<feature type="domain" description="FAD-dependent oxidoreductase 2 FAD-binding" evidence="5">
    <location>
        <begin position="9"/>
        <end position="103"/>
    </location>
</feature>
<dbReference type="PRINTS" id="PR00411">
    <property type="entry name" value="PNDRDTASEI"/>
</dbReference>
<sequence length="458" mass="48106">MTDLSKPFDLIVVGAGAAGLAAANRAANLGGRVLLLEKGDAPGGSAALSAGILWTAPNLEVLRRIQPDGDPVLGPLVVEGYEQAVQDVRDADVKVSDEWLDHLEWGRACKIDIHDLIAKWSSKVNSTGGAMLTGVSNVDLILNEGRVSGVTFLHEGETKKASGTATVLATGGFQGDPELKQKFIGNGADDIAVRSNPNSVGDGFRLGAAAGGAASRHLSGFYGHTLPSPLPVSPEVFLRLTLYFSAYGIMVNRLGRRFTDESLGDEVSNQAVVREPGQRGVLIWDDEVQQNRALAVPYPSGMALNRHAEATKLGARTAETDTLEELIEVVAGWGVDRAGLTSTLENYKRATAGESVSLDAPLPERPSPLKTGPFRAVELQPCITIPFGGLRVNGDGQVLNRDNQPVPGLFAAGADAGGAQDRRYVGGIIFGLVFGRRAADAALRGLGSRNQDALVPAP</sequence>
<dbReference type="Gene3D" id="3.50.50.60">
    <property type="entry name" value="FAD/NAD(P)-binding domain"/>
    <property type="match status" value="1"/>
</dbReference>
<organism evidence="6">
    <name type="scientific">Paenarthrobacter sp. AMU7</name>
    <dbReference type="NCBI Taxonomy" id="3162492"/>
    <lineage>
        <taxon>Bacteria</taxon>
        <taxon>Bacillati</taxon>
        <taxon>Actinomycetota</taxon>
        <taxon>Actinomycetes</taxon>
        <taxon>Micrococcales</taxon>
        <taxon>Micrococcaceae</taxon>
        <taxon>Paenarthrobacter</taxon>
    </lineage>
</organism>
<protein>
    <submittedName>
        <fullName evidence="6">FAD-dependent oxidoreductase</fullName>
    </submittedName>
</protein>
<evidence type="ECO:0000259" key="5">
    <source>
        <dbReference type="Pfam" id="PF00890"/>
    </source>
</evidence>
<gene>
    <name evidence="6" type="ORF">ABQM86_21370</name>
</gene>
<evidence type="ECO:0000256" key="2">
    <source>
        <dbReference type="ARBA" id="ARBA00022630"/>
    </source>
</evidence>
<proteinExistence type="predicted"/>
<accession>A0AB39YNM3</accession>
<evidence type="ECO:0000256" key="1">
    <source>
        <dbReference type="ARBA" id="ARBA00001974"/>
    </source>
</evidence>
<dbReference type="Gene3D" id="3.90.700.10">
    <property type="entry name" value="Succinate dehydrogenase/fumarate reductase flavoprotein, catalytic domain"/>
    <property type="match status" value="1"/>
</dbReference>
<dbReference type="EMBL" id="CP165735">
    <property type="protein sequence ID" value="XDV71473.1"/>
    <property type="molecule type" value="Genomic_DNA"/>
</dbReference>
<feature type="domain" description="FAD-dependent oxidoreductase 2 FAD-binding" evidence="5">
    <location>
        <begin position="122"/>
        <end position="422"/>
    </location>
</feature>
<comment type="cofactor">
    <cofactor evidence="1">
        <name>FAD</name>
        <dbReference type="ChEBI" id="CHEBI:57692"/>
    </cofactor>
</comment>
<dbReference type="InterPro" id="IPR036188">
    <property type="entry name" value="FAD/NAD-bd_sf"/>
</dbReference>
<dbReference type="SUPFAM" id="SSF51905">
    <property type="entry name" value="FAD/NAD(P)-binding domain"/>
    <property type="match status" value="1"/>
</dbReference>
<evidence type="ECO:0000256" key="4">
    <source>
        <dbReference type="ARBA" id="ARBA00023002"/>
    </source>
</evidence>
<name>A0AB39YNM3_9MICC</name>
<dbReference type="InterPro" id="IPR003953">
    <property type="entry name" value="FAD-dep_OxRdtase_2_FAD-bd"/>
</dbReference>
<dbReference type="GO" id="GO:0033765">
    <property type="term" value="F:steroid dehydrogenase activity, acting on the CH-CH group of donors"/>
    <property type="evidence" value="ECO:0007669"/>
    <property type="project" value="UniProtKB-ARBA"/>
</dbReference>
<evidence type="ECO:0000256" key="3">
    <source>
        <dbReference type="ARBA" id="ARBA00022827"/>
    </source>
</evidence>
<keyword evidence="3" id="KW-0274">FAD</keyword>
<dbReference type="PRINTS" id="PR00368">
    <property type="entry name" value="FADPNR"/>
</dbReference>
<dbReference type="PANTHER" id="PTHR43400:SF7">
    <property type="entry name" value="FAD-DEPENDENT OXIDOREDUCTASE 2 FAD BINDING DOMAIN-CONTAINING PROTEIN"/>
    <property type="match status" value="1"/>
</dbReference>
<reference evidence="6" key="1">
    <citation type="submission" date="2024-07" db="EMBL/GenBank/DDBJ databases">
        <authorList>
            <person name="Li J."/>
            <person name="Wei H."/>
            <person name="Ma J."/>
        </authorList>
    </citation>
    <scope>NUCLEOTIDE SEQUENCE</scope>
    <source>
        <strain evidence="6">AMU7</strain>
    </source>
</reference>